<dbReference type="GO" id="GO:0004521">
    <property type="term" value="F:RNA endonuclease activity"/>
    <property type="evidence" value="ECO:0007669"/>
    <property type="project" value="InterPro"/>
</dbReference>
<evidence type="ECO:0000256" key="2">
    <source>
        <dbReference type="ARBA" id="ARBA00022722"/>
    </source>
</evidence>
<keyword evidence="9" id="KW-1185">Reference proteome</keyword>
<evidence type="ECO:0000313" key="9">
    <source>
        <dbReference type="Proteomes" id="UP000009374"/>
    </source>
</evidence>
<dbReference type="InterPro" id="IPR013527">
    <property type="entry name" value="YicC-like_N"/>
</dbReference>
<evidence type="ECO:0008006" key="10">
    <source>
        <dbReference type="Google" id="ProtNLM"/>
    </source>
</evidence>
<evidence type="ECO:0000313" key="8">
    <source>
        <dbReference type="EMBL" id="EES51648.1"/>
    </source>
</evidence>
<dbReference type="InterPro" id="IPR013551">
    <property type="entry name" value="YicC-like_C"/>
</dbReference>
<comment type="cofactor">
    <cofactor evidence="1">
        <name>a divalent metal cation</name>
        <dbReference type="ChEBI" id="CHEBI:60240"/>
    </cofactor>
</comment>
<dbReference type="InterPro" id="IPR005229">
    <property type="entry name" value="YicC/YloC-like"/>
</dbReference>
<feature type="domain" description="Endoribonuclease YicC-like N-terminal" evidence="6">
    <location>
        <begin position="13"/>
        <end position="159"/>
    </location>
</feature>
<dbReference type="Pfam" id="PF08340">
    <property type="entry name" value="YicC-like_C"/>
    <property type="match status" value="1"/>
</dbReference>
<dbReference type="AlphaFoldDB" id="C6I0J3"/>
<evidence type="ECO:0000256" key="3">
    <source>
        <dbReference type="ARBA" id="ARBA00022759"/>
    </source>
</evidence>
<comment type="similarity">
    <text evidence="5">Belongs to the YicC/YloC family.</text>
</comment>
<protein>
    <recommendedName>
        <fullName evidence="10">YicC family protein</fullName>
    </recommendedName>
</protein>
<evidence type="ECO:0000256" key="4">
    <source>
        <dbReference type="ARBA" id="ARBA00022801"/>
    </source>
</evidence>
<organism evidence="8 9">
    <name type="scientific">Leptospirillum ferrodiazotrophum</name>
    <dbReference type="NCBI Taxonomy" id="412449"/>
    <lineage>
        <taxon>Bacteria</taxon>
        <taxon>Pseudomonadati</taxon>
        <taxon>Nitrospirota</taxon>
        <taxon>Nitrospiria</taxon>
        <taxon>Nitrospirales</taxon>
        <taxon>Nitrospiraceae</taxon>
        <taxon>Leptospirillum</taxon>
    </lineage>
</organism>
<dbReference type="PANTHER" id="PTHR30636:SF3">
    <property type="entry name" value="UPF0701 PROTEIN YICC"/>
    <property type="match status" value="1"/>
</dbReference>
<feature type="domain" description="Endoribonuclease YicC-like C-terminal" evidence="7">
    <location>
        <begin position="178"/>
        <end position="296"/>
    </location>
</feature>
<accession>C6I0J3</accession>
<evidence type="ECO:0000259" key="6">
    <source>
        <dbReference type="Pfam" id="PF03755"/>
    </source>
</evidence>
<gene>
    <name evidence="8" type="ORF">UBAL3_95680086</name>
</gene>
<keyword evidence="2" id="KW-0540">Nuclease</keyword>
<proteinExistence type="inferred from homology"/>
<name>C6I0J3_9BACT</name>
<dbReference type="PANTHER" id="PTHR30636">
    <property type="entry name" value="UPF0701 PROTEIN YICC"/>
    <property type="match status" value="1"/>
</dbReference>
<dbReference type="Proteomes" id="UP000009374">
    <property type="component" value="Unassembled WGS sequence"/>
</dbReference>
<evidence type="ECO:0000256" key="5">
    <source>
        <dbReference type="ARBA" id="ARBA00035648"/>
    </source>
</evidence>
<sequence length="296" mass="33950">MSGSQPAAPAALVSSMTGFADATLPSGYRIQIRSWNHRSLETVFRVPSEWEAIEPSMRKLLTQKLSRGRVDVTVSRSDGSGRRLNSFLEKGVRAYGNLTLLSQHLGLKEDVRLEHILSVLSTDGFQEAPTLDEAASLEHFSRTLDALILSRQREGESLRGVLLDLLSRMRGLSDQMDSRRKSAKKEIRRQFLDRMKSYLKEIEADPGKRFEEEALLYLAKKDNEEEWKRFHIHLAQTEREMEKGGLLGRSLDFLAQEMNRELTTFISKEPWPDLFQPAMEIRNILSSFREQVQNLE</sequence>
<dbReference type="GO" id="GO:0016787">
    <property type="term" value="F:hydrolase activity"/>
    <property type="evidence" value="ECO:0007669"/>
    <property type="project" value="UniProtKB-KW"/>
</dbReference>
<dbReference type="EMBL" id="GG693887">
    <property type="protein sequence ID" value="EES51648.1"/>
    <property type="molecule type" value="Genomic_DNA"/>
</dbReference>
<evidence type="ECO:0000259" key="7">
    <source>
        <dbReference type="Pfam" id="PF08340"/>
    </source>
</evidence>
<dbReference type="Pfam" id="PF03755">
    <property type="entry name" value="YicC-like_N"/>
    <property type="match status" value="1"/>
</dbReference>
<reference evidence="8 9" key="1">
    <citation type="journal article" date="2009" name="Appl. Environ. Microbiol.">
        <title>Community genomic and proteomic analyses of chemoautotrophic iron-oxidizing "Leptospirillum rubarum" (Group II) and "Leptospirillum ferrodiazotrophum" (Group III) bacteria in acid mine drainage biofilms.</title>
        <authorList>
            <person name="Goltsman D.S."/>
            <person name="Denef V.J."/>
            <person name="Singer S.W."/>
            <person name="VerBerkmoes N.C."/>
            <person name="Lefsrud M."/>
            <person name="Mueller R.S."/>
            <person name="Dick G.J."/>
            <person name="Sun C.L."/>
            <person name="Wheeler K.E."/>
            <person name="Zemla A."/>
            <person name="Baker B.J."/>
            <person name="Hauser L."/>
            <person name="Land M."/>
            <person name="Shah M.B."/>
            <person name="Thelen M.P."/>
            <person name="Hettich R.L."/>
            <person name="Banfield J.F."/>
        </authorList>
    </citation>
    <scope>NUCLEOTIDE SEQUENCE [LARGE SCALE GENOMIC DNA]</scope>
</reference>
<keyword evidence="4" id="KW-0378">Hydrolase</keyword>
<keyword evidence="3" id="KW-0255">Endonuclease</keyword>
<evidence type="ECO:0000256" key="1">
    <source>
        <dbReference type="ARBA" id="ARBA00001968"/>
    </source>
</evidence>